<name>A0A8J3HND2_9RICK</name>
<sequence length="402" mass="44587">MSSIIAERMLNIKPSPILSITDKANQLKSKGLKCCIMSAGEPDFDIPEHIKQAAIAAINNGKNKYTSVSGTQELKEAIINKFEKDNGLTYKANQICVTVGAKQALYNLFMSTINDNDEVIIPAPYWASYVDMVAISGGKSVIIECKQENNFKLLPAPLEEKITSKTKWLMINSPNNPTGAVYTYDDLKDIAQVLLKYPHVNIVTDDIYEHIIYDDQKFFNIAQVEPKLYERVFIINGASKAYSMTGWRIGYIAGKSDVIDAVSTIQSQSTSNPNSIAQAATVAALNGNHDFLKERAEVFRKRRDMVIGKLQEIPGLSAFVPNGAFYLFISCNDLIGKCTKKGKLIANDLNFAEYLLDDYLVAVVPGVAFGMQNFIRISYAASEEQLSYGCDQITKACKSLYR</sequence>
<feature type="domain" description="Aminotransferase class I/classII large" evidence="12">
    <location>
        <begin position="37"/>
        <end position="393"/>
    </location>
</feature>
<evidence type="ECO:0000313" key="14">
    <source>
        <dbReference type="Proteomes" id="UP000637906"/>
    </source>
</evidence>
<dbReference type="GO" id="GO:0005737">
    <property type="term" value="C:cytoplasm"/>
    <property type="evidence" value="ECO:0007669"/>
    <property type="project" value="UniProtKB-SubCell"/>
</dbReference>
<dbReference type="InterPro" id="IPR015421">
    <property type="entry name" value="PyrdxlP-dep_Trfase_major"/>
</dbReference>
<evidence type="ECO:0000256" key="8">
    <source>
        <dbReference type="ARBA" id="ARBA00022898"/>
    </source>
</evidence>
<evidence type="ECO:0000256" key="7">
    <source>
        <dbReference type="ARBA" id="ARBA00022679"/>
    </source>
</evidence>
<evidence type="ECO:0000256" key="5">
    <source>
        <dbReference type="ARBA" id="ARBA00011738"/>
    </source>
</evidence>
<dbReference type="CDD" id="cd00609">
    <property type="entry name" value="AAT_like"/>
    <property type="match status" value="1"/>
</dbReference>
<dbReference type="Gene3D" id="3.40.640.10">
    <property type="entry name" value="Type I PLP-dependent aspartate aminotransferase-like (Major domain)"/>
    <property type="match status" value="1"/>
</dbReference>
<comment type="caution">
    <text evidence="13">The sequence shown here is derived from an EMBL/GenBank/DDBJ whole genome shotgun (WGS) entry which is preliminary data.</text>
</comment>
<dbReference type="PANTHER" id="PTHR46383">
    <property type="entry name" value="ASPARTATE AMINOTRANSFERASE"/>
    <property type="match status" value="1"/>
</dbReference>
<evidence type="ECO:0000256" key="4">
    <source>
        <dbReference type="ARBA" id="ARBA00007441"/>
    </source>
</evidence>
<keyword evidence="6 11" id="KW-0032">Aminotransferase</keyword>
<dbReference type="InterPro" id="IPR015422">
    <property type="entry name" value="PyrdxlP-dep_Trfase_small"/>
</dbReference>
<comment type="similarity">
    <text evidence="4 11">Belongs to the class-I pyridoxal-phosphate-dependent aminotransferase family.</text>
</comment>
<comment type="catalytic activity">
    <reaction evidence="10">
        <text>L-aspartate + 2-oxoglutarate = oxaloacetate + L-glutamate</text>
        <dbReference type="Rhea" id="RHEA:21824"/>
        <dbReference type="ChEBI" id="CHEBI:16452"/>
        <dbReference type="ChEBI" id="CHEBI:16810"/>
        <dbReference type="ChEBI" id="CHEBI:29985"/>
        <dbReference type="ChEBI" id="CHEBI:29991"/>
        <dbReference type="EC" id="2.6.1.1"/>
    </reaction>
</comment>
<dbReference type="Pfam" id="PF00155">
    <property type="entry name" value="Aminotran_1_2"/>
    <property type="match status" value="1"/>
</dbReference>
<evidence type="ECO:0000256" key="9">
    <source>
        <dbReference type="ARBA" id="ARBA00047771"/>
    </source>
</evidence>
<dbReference type="PRINTS" id="PR00753">
    <property type="entry name" value="ACCSYNTHASE"/>
</dbReference>
<evidence type="ECO:0000256" key="2">
    <source>
        <dbReference type="ARBA" id="ARBA00002385"/>
    </source>
</evidence>
<proteinExistence type="inferred from homology"/>
<comment type="function">
    <text evidence="2">Catalyzes the reversible conversion of aspartate and 2-oxoglutarate to glutamate and oxaloacetate. Can also transaminate prephenate in the presence of glutamate.</text>
</comment>
<comment type="subcellular location">
    <subcellularLocation>
        <location evidence="3">Cytoplasm</location>
    </subcellularLocation>
</comment>
<evidence type="ECO:0000256" key="10">
    <source>
        <dbReference type="ARBA" id="ARBA00049185"/>
    </source>
</evidence>
<dbReference type="InterPro" id="IPR004838">
    <property type="entry name" value="NHTrfase_class1_PyrdxlP-BS"/>
</dbReference>
<dbReference type="InterPro" id="IPR015424">
    <property type="entry name" value="PyrdxlP-dep_Trfase"/>
</dbReference>
<gene>
    <name evidence="13" type="primary">aatA</name>
    <name evidence="13" type="ORF">sL5_00270</name>
</gene>
<dbReference type="EC" id="2.6.1.-" evidence="11"/>
<evidence type="ECO:0000256" key="1">
    <source>
        <dbReference type="ARBA" id="ARBA00001933"/>
    </source>
</evidence>
<comment type="cofactor">
    <cofactor evidence="1 11">
        <name>pyridoxal 5'-phosphate</name>
        <dbReference type="ChEBI" id="CHEBI:597326"/>
    </cofactor>
</comment>
<dbReference type="GO" id="GO:0030170">
    <property type="term" value="F:pyridoxal phosphate binding"/>
    <property type="evidence" value="ECO:0007669"/>
    <property type="project" value="InterPro"/>
</dbReference>
<comment type="subunit">
    <text evidence="5">Homodimer.</text>
</comment>
<evidence type="ECO:0000256" key="6">
    <source>
        <dbReference type="ARBA" id="ARBA00022576"/>
    </source>
</evidence>
<dbReference type="GO" id="GO:0006520">
    <property type="term" value="P:amino acid metabolic process"/>
    <property type="evidence" value="ECO:0007669"/>
    <property type="project" value="InterPro"/>
</dbReference>
<dbReference type="GO" id="GO:0004069">
    <property type="term" value="F:L-aspartate:2-oxoglutarate aminotransferase activity"/>
    <property type="evidence" value="ECO:0007669"/>
    <property type="project" value="UniProtKB-EC"/>
</dbReference>
<accession>A0A8J3HND2</accession>
<keyword evidence="8" id="KW-0663">Pyridoxal phosphate</keyword>
<evidence type="ECO:0000256" key="11">
    <source>
        <dbReference type="RuleBase" id="RU000481"/>
    </source>
</evidence>
<keyword evidence="14" id="KW-1185">Reference proteome</keyword>
<dbReference type="InterPro" id="IPR004839">
    <property type="entry name" value="Aminotransferase_I/II_large"/>
</dbReference>
<dbReference type="SUPFAM" id="SSF53383">
    <property type="entry name" value="PLP-dependent transferases"/>
    <property type="match status" value="1"/>
</dbReference>
<dbReference type="InterPro" id="IPR050596">
    <property type="entry name" value="AspAT/PAT-like"/>
</dbReference>
<organism evidence="13 14">
    <name type="scientific">Candidatus Mesenet longicola</name>
    <dbReference type="NCBI Taxonomy" id="1892558"/>
    <lineage>
        <taxon>Bacteria</taxon>
        <taxon>Pseudomonadati</taxon>
        <taxon>Pseudomonadota</taxon>
        <taxon>Alphaproteobacteria</taxon>
        <taxon>Rickettsiales</taxon>
        <taxon>Anaplasmataceae</taxon>
        <taxon>Candidatus Mesenet</taxon>
    </lineage>
</organism>
<dbReference type="Proteomes" id="UP000637906">
    <property type="component" value="Unassembled WGS sequence"/>
</dbReference>
<dbReference type="AlphaFoldDB" id="A0A8J3HND2"/>
<protein>
    <recommendedName>
        <fullName evidence="11">Aminotransferase</fullName>
        <ecNumber evidence="11">2.6.1.-</ecNumber>
    </recommendedName>
</protein>
<evidence type="ECO:0000256" key="3">
    <source>
        <dbReference type="ARBA" id="ARBA00004496"/>
    </source>
</evidence>
<dbReference type="EMBL" id="BNGU01000001">
    <property type="protein sequence ID" value="GHM59034.1"/>
    <property type="molecule type" value="Genomic_DNA"/>
</dbReference>
<dbReference type="PROSITE" id="PS00105">
    <property type="entry name" value="AA_TRANSFER_CLASS_1"/>
    <property type="match status" value="1"/>
</dbReference>
<reference evidence="13 14" key="1">
    <citation type="journal article" date="2021" name="Microb. Ecol.">
        <title>Candidatus Mesenet longicola: Novel Endosymbionts of Brontispa longissima that Induce Cytoplasmic Incompatibility.</title>
        <authorList>
            <person name="Takano S."/>
            <person name="Gotoh Y."/>
            <person name="Hayashi T."/>
        </authorList>
    </citation>
    <scope>NUCLEOTIDE SEQUENCE [LARGE SCALE GENOMIC DNA]</scope>
    <source>
        <strain evidence="13">L5</strain>
    </source>
</reference>
<dbReference type="FunFam" id="3.40.640.10:FF:000033">
    <property type="entry name" value="Aspartate aminotransferase"/>
    <property type="match status" value="1"/>
</dbReference>
<evidence type="ECO:0000259" key="12">
    <source>
        <dbReference type="Pfam" id="PF00155"/>
    </source>
</evidence>
<dbReference type="GO" id="GO:0033854">
    <property type="term" value="F:glutamate-prephenate aminotransferase activity"/>
    <property type="evidence" value="ECO:0007669"/>
    <property type="project" value="UniProtKB-EC"/>
</dbReference>
<evidence type="ECO:0000313" key="13">
    <source>
        <dbReference type="EMBL" id="GHM59034.1"/>
    </source>
</evidence>
<dbReference type="PANTHER" id="PTHR46383:SF1">
    <property type="entry name" value="ASPARTATE AMINOTRANSFERASE"/>
    <property type="match status" value="1"/>
</dbReference>
<comment type="catalytic activity">
    <reaction evidence="9">
        <text>L-arogenate + 2-oxoglutarate = prephenate + L-glutamate</text>
        <dbReference type="Rhea" id="RHEA:22880"/>
        <dbReference type="ChEBI" id="CHEBI:16810"/>
        <dbReference type="ChEBI" id="CHEBI:29934"/>
        <dbReference type="ChEBI" id="CHEBI:29985"/>
        <dbReference type="ChEBI" id="CHEBI:58180"/>
        <dbReference type="EC" id="2.6.1.79"/>
    </reaction>
</comment>
<dbReference type="Gene3D" id="3.90.1150.10">
    <property type="entry name" value="Aspartate Aminotransferase, domain 1"/>
    <property type="match status" value="1"/>
</dbReference>
<keyword evidence="7 11" id="KW-0808">Transferase</keyword>